<keyword evidence="3" id="KW-1185">Reference proteome</keyword>
<keyword evidence="1" id="KW-0812">Transmembrane</keyword>
<protein>
    <submittedName>
        <fullName evidence="2">Uncharacterized protein</fullName>
    </submittedName>
</protein>
<feature type="transmembrane region" description="Helical" evidence="1">
    <location>
        <begin position="62"/>
        <end position="83"/>
    </location>
</feature>
<keyword evidence="1" id="KW-1133">Transmembrane helix</keyword>
<accession>A0A7K0K0H2</accession>
<dbReference type="EMBL" id="VUMY01000002">
    <property type="protein sequence ID" value="MST48987.1"/>
    <property type="molecule type" value="Genomic_DNA"/>
</dbReference>
<gene>
    <name evidence="2" type="ORF">FYJ63_01745</name>
</gene>
<dbReference type="RefSeq" id="WP_154543218.1">
    <property type="nucleotide sequence ID" value="NZ_VUMY01000002.1"/>
</dbReference>
<name>A0A7K0K0H2_9ACTO</name>
<organism evidence="2 3">
    <name type="scientific">Mobiluncus porci</name>
    <dbReference type="NCBI Taxonomy" id="2652278"/>
    <lineage>
        <taxon>Bacteria</taxon>
        <taxon>Bacillati</taxon>
        <taxon>Actinomycetota</taxon>
        <taxon>Actinomycetes</taxon>
        <taxon>Actinomycetales</taxon>
        <taxon>Actinomycetaceae</taxon>
        <taxon>Mobiluncus</taxon>
    </lineage>
</organism>
<evidence type="ECO:0000256" key="1">
    <source>
        <dbReference type="SAM" id="Phobius"/>
    </source>
</evidence>
<evidence type="ECO:0000313" key="2">
    <source>
        <dbReference type="EMBL" id="MST48987.1"/>
    </source>
</evidence>
<comment type="caution">
    <text evidence="2">The sequence shown here is derived from an EMBL/GenBank/DDBJ whole genome shotgun (WGS) entry which is preliminary data.</text>
</comment>
<evidence type="ECO:0000313" key="3">
    <source>
        <dbReference type="Proteomes" id="UP000442535"/>
    </source>
</evidence>
<feature type="transmembrane region" description="Helical" evidence="1">
    <location>
        <begin position="20"/>
        <end position="42"/>
    </location>
</feature>
<feature type="transmembrane region" description="Helical" evidence="1">
    <location>
        <begin position="130"/>
        <end position="147"/>
    </location>
</feature>
<reference evidence="2 3" key="1">
    <citation type="submission" date="2019-08" db="EMBL/GenBank/DDBJ databases">
        <title>In-depth cultivation of the pig gut microbiome towards novel bacterial diversity and tailored functional studies.</title>
        <authorList>
            <person name="Wylensek D."/>
            <person name="Hitch T.C.A."/>
            <person name="Clavel T."/>
        </authorList>
    </citation>
    <scope>NUCLEOTIDE SEQUENCE [LARGE SCALE GENOMIC DNA]</scope>
    <source>
        <strain evidence="2 3">RF-GAM-744-WT-7</strain>
    </source>
</reference>
<dbReference type="Proteomes" id="UP000442535">
    <property type="component" value="Unassembled WGS sequence"/>
</dbReference>
<dbReference type="AlphaFoldDB" id="A0A7K0K0H2"/>
<proteinExistence type="predicted"/>
<sequence length="148" mass="16889">MERSVAESAKDGSSKPEGRLRYKLAFAVICYWFVCLIINNILATNYFALNEYDVFSSGGGGLIYILSVFPAVTFFAQIFNYLTYHPSKRHPERDILKYEKITSILFFVMLSELLISAFIIGITYCPENPQLIPWFALIMSTPGVFFLL</sequence>
<feature type="transmembrane region" description="Helical" evidence="1">
    <location>
        <begin position="104"/>
        <end position="124"/>
    </location>
</feature>
<keyword evidence="1" id="KW-0472">Membrane</keyword>